<dbReference type="EMBL" id="JQSG02000001">
    <property type="protein sequence ID" value="OBS10813.1"/>
    <property type="molecule type" value="Genomic_DNA"/>
</dbReference>
<dbReference type="Proteomes" id="UP000029273">
    <property type="component" value="Unassembled WGS sequence"/>
</dbReference>
<accession>A0A1A6C8B9</accession>
<feature type="region of interest" description="Disordered" evidence="1">
    <location>
        <begin position="50"/>
        <end position="72"/>
    </location>
</feature>
<organism evidence="2 3">
    <name type="scientific">Acidihalobacter prosperus</name>
    <dbReference type="NCBI Taxonomy" id="160660"/>
    <lineage>
        <taxon>Bacteria</taxon>
        <taxon>Pseudomonadati</taxon>
        <taxon>Pseudomonadota</taxon>
        <taxon>Gammaproteobacteria</taxon>
        <taxon>Chromatiales</taxon>
        <taxon>Ectothiorhodospiraceae</taxon>
        <taxon>Acidihalobacter</taxon>
    </lineage>
</organism>
<reference evidence="2 3" key="1">
    <citation type="journal article" date="2014" name="Genome Announc.">
        <title>Draft Genome Sequence of the Iron-Oxidizing, Acidophilic, and Halotolerant 'Thiobacillus prosperus' Type Strain DSM 5130.</title>
        <authorList>
            <person name="Ossandon F.J."/>
            <person name="Cardenas J.P."/>
            <person name="Corbett M."/>
            <person name="Quatrini R."/>
            <person name="Holmes D.S."/>
            <person name="Watkin E."/>
        </authorList>
    </citation>
    <scope>NUCLEOTIDE SEQUENCE [LARGE SCALE GENOMIC DNA]</scope>
    <source>
        <strain evidence="2 3">DSM 5130</strain>
    </source>
</reference>
<sequence>MDEPRTNDDLVRMLGLTSKQATNVITRLRAAGKVVSCGWKGRKQLYALNDGKTHEAAPRSPSPSPTITASKNPSAADIAFAERLRAQERESRALLRQYVEQLDDVTLSALIAATDAAIDARESWEKTHAD</sequence>
<dbReference type="SUPFAM" id="SSF46785">
    <property type="entry name" value="Winged helix' DNA-binding domain"/>
    <property type="match status" value="1"/>
</dbReference>
<evidence type="ECO:0000256" key="1">
    <source>
        <dbReference type="SAM" id="MobiDB-lite"/>
    </source>
</evidence>
<gene>
    <name evidence="2" type="ORF">Thpro_020529</name>
</gene>
<proteinExistence type="predicted"/>
<comment type="caution">
    <text evidence="2">The sequence shown here is derived from an EMBL/GenBank/DDBJ whole genome shotgun (WGS) entry which is preliminary data.</text>
</comment>
<keyword evidence="3" id="KW-1185">Reference proteome</keyword>
<name>A0A1A6C8B9_9GAMM</name>
<dbReference type="AlphaFoldDB" id="A0A1A6C8B9"/>
<evidence type="ECO:0000313" key="3">
    <source>
        <dbReference type="Proteomes" id="UP000029273"/>
    </source>
</evidence>
<evidence type="ECO:0000313" key="2">
    <source>
        <dbReference type="EMBL" id="OBS10813.1"/>
    </source>
</evidence>
<dbReference type="InterPro" id="IPR036390">
    <property type="entry name" value="WH_DNA-bd_sf"/>
</dbReference>
<protein>
    <submittedName>
        <fullName evidence="2">Uncharacterized protein</fullName>
    </submittedName>
</protein>